<organism evidence="13 14">
    <name type="scientific">Burkholderia ubonensis</name>
    <dbReference type="NCBI Taxonomy" id="101571"/>
    <lineage>
        <taxon>Bacteria</taxon>
        <taxon>Pseudomonadati</taxon>
        <taxon>Pseudomonadota</taxon>
        <taxon>Betaproteobacteria</taxon>
        <taxon>Burkholderiales</taxon>
        <taxon>Burkholderiaceae</taxon>
        <taxon>Burkholderia</taxon>
        <taxon>Burkholderia cepacia complex</taxon>
    </lineage>
</organism>
<evidence type="ECO:0000256" key="3">
    <source>
        <dbReference type="ARBA" id="ARBA00012293"/>
    </source>
</evidence>
<dbReference type="EC" id="1.13.12.19" evidence="4"/>
<evidence type="ECO:0000259" key="12">
    <source>
        <dbReference type="PROSITE" id="PS51471"/>
    </source>
</evidence>
<dbReference type="AlphaFoldDB" id="A0A102LAI9"/>
<reference evidence="13 14" key="1">
    <citation type="submission" date="2015-11" db="EMBL/GenBank/DDBJ databases">
        <title>Expanding the genomic diversity of Burkholderia species for the development of highly accurate diagnostics.</title>
        <authorList>
            <person name="Sahl J."/>
            <person name="Keim P."/>
            <person name="Wagner D."/>
        </authorList>
    </citation>
    <scope>NUCLEOTIDE SEQUENCE [LARGE SCALE GENOMIC DNA]</scope>
    <source>
        <strain evidence="13 14">RF32-BP4</strain>
    </source>
</reference>
<evidence type="ECO:0000256" key="9">
    <source>
        <dbReference type="ARBA" id="ARBA00047725"/>
    </source>
</evidence>
<evidence type="ECO:0000313" key="14">
    <source>
        <dbReference type="Proteomes" id="UP000065521"/>
    </source>
</evidence>
<evidence type="ECO:0000256" key="7">
    <source>
        <dbReference type="ARBA" id="ARBA00031011"/>
    </source>
</evidence>
<comment type="caution">
    <text evidence="13">The sequence shown here is derived from an EMBL/GenBank/DDBJ whole genome shotgun (WGS) entry which is preliminary data.</text>
</comment>
<evidence type="ECO:0000256" key="8">
    <source>
        <dbReference type="ARBA" id="ARBA00031282"/>
    </source>
</evidence>
<dbReference type="GO" id="GO:0046872">
    <property type="term" value="F:metal ion binding"/>
    <property type="evidence" value="ECO:0007669"/>
    <property type="project" value="UniProtKB-KW"/>
</dbReference>
<dbReference type="InterPro" id="IPR026992">
    <property type="entry name" value="DIOX_N"/>
</dbReference>
<evidence type="ECO:0000256" key="10">
    <source>
        <dbReference type="ARBA" id="ARBA00049359"/>
    </source>
</evidence>
<comment type="catalytic activity">
    <reaction evidence="9">
        <text>2-oxoglutarate + O2 + 2 H(+) = ethene + 3 CO2 + H2O</text>
        <dbReference type="Rhea" id="RHEA:31523"/>
        <dbReference type="ChEBI" id="CHEBI:15377"/>
        <dbReference type="ChEBI" id="CHEBI:15378"/>
        <dbReference type="ChEBI" id="CHEBI:15379"/>
        <dbReference type="ChEBI" id="CHEBI:16526"/>
        <dbReference type="ChEBI" id="CHEBI:16810"/>
        <dbReference type="ChEBI" id="CHEBI:18153"/>
        <dbReference type="EC" id="1.13.12.19"/>
    </reaction>
</comment>
<feature type="domain" description="Fe2OG dioxygenase" evidence="12">
    <location>
        <begin position="177"/>
        <end position="277"/>
    </location>
</feature>
<dbReference type="Proteomes" id="UP000065521">
    <property type="component" value="Unassembled WGS sequence"/>
</dbReference>
<comment type="cofactor">
    <cofactor evidence="1">
        <name>Fe(2+)</name>
        <dbReference type="ChEBI" id="CHEBI:29033"/>
    </cofactor>
</comment>
<dbReference type="GO" id="GO:0009693">
    <property type="term" value="P:ethylene biosynthetic process"/>
    <property type="evidence" value="ECO:0007669"/>
    <property type="project" value="UniProtKB-KW"/>
</dbReference>
<evidence type="ECO:0000256" key="2">
    <source>
        <dbReference type="ARBA" id="ARBA00004767"/>
    </source>
</evidence>
<evidence type="ECO:0000256" key="6">
    <source>
        <dbReference type="ARBA" id="ARBA00022666"/>
    </source>
</evidence>
<dbReference type="RefSeq" id="WP_059634480.1">
    <property type="nucleotide sequence ID" value="NZ_LOTK01000043.1"/>
</dbReference>
<dbReference type="EMBL" id="LOTN01000036">
    <property type="protein sequence ID" value="KUZ88807.1"/>
    <property type="molecule type" value="Genomic_DNA"/>
</dbReference>
<keyword evidence="6" id="KW-0266">Ethylene biosynthesis</keyword>
<dbReference type="SUPFAM" id="SSF51197">
    <property type="entry name" value="Clavaminate synthase-like"/>
    <property type="match status" value="1"/>
</dbReference>
<protein>
    <recommendedName>
        <fullName evidence="5">2-oxoglutarate-dependent ethylene/succinate-forming enzyme</fullName>
        <ecNumber evidence="4">1.13.12.19</ecNumber>
        <ecNumber evidence="3">1.14.20.7</ecNumber>
    </recommendedName>
    <alternativeName>
        <fullName evidence="7">2-oxoglutarate dioxygenase (ethylene-forming)</fullName>
    </alternativeName>
    <alternativeName>
        <fullName evidence="8">2-oxoglutarate/L-arginine monooxygenase/decarboxylase (succinate-forming)</fullName>
    </alternativeName>
</protein>
<evidence type="ECO:0000313" key="13">
    <source>
        <dbReference type="EMBL" id="KUZ88807.1"/>
    </source>
</evidence>
<dbReference type="PROSITE" id="PS51471">
    <property type="entry name" value="FE2OG_OXY"/>
    <property type="match status" value="1"/>
</dbReference>
<dbReference type="Pfam" id="PF03171">
    <property type="entry name" value="2OG-FeII_Oxy"/>
    <property type="match status" value="1"/>
</dbReference>
<dbReference type="Pfam" id="PF14226">
    <property type="entry name" value="DIOX_N"/>
    <property type="match status" value="1"/>
</dbReference>
<keyword evidence="11" id="KW-0479">Metal-binding</keyword>
<comment type="catalytic activity">
    <reaction evidence="10">
        <text>L-arginine + 2-oxoglutarate + O2 = guanidine + L-glutamate 5-semialdehyde + succinate + CO2</text>
        <dbReference type="Rhea" id="RHEA:31535"/>
        <dbReference type="ChEBI" id="CHEBI:15379"/>
        <dbReference type="ChEBI" id="CHEBI:16526"/>
        <dbReference type="ChEBI" id="CHEBI:16810"/>
        <dbReference type="ChEBI" id="CHEBI:30031"/>
        <dbReference type="ChEBI" id="CHEBI:30087"/>
        <dbReference type="ChEBI" id="CHEBI:32682"/>
        <dbReference type="ChEBI" id="CHEBI:58066"/>
        <dbReference type="EC" id="1.14.20.7"/>
    </reaction>
</comment>
<proteinExistence type="inferred from homology"/>
<dbReference type="InterPro" id="IPR050231">
    <property type="entry name" value="Iron_ascorbate_oxido_reductase"/>
</dbReference>
<dbReference type="InterPro" id="IPR044861">
    <property type="entry name" value="IPNS-like_FE2OG_OXY"/>
</dbReference>
<comment type="similarity">
    <text evidence="11">Belongs to the iron/ascorbate-dependent oxidoreductase family.</text>
</comment>
<dbReference type="GO" id="GO:0102276">
    <property type="term" value="F:2-oxoglutarate oxygenase/decarboxylase (ethylene-forming) activity"/>
    <property type="evidence" value="ECO:0007669"/>
    <property type="project" value="UniProtKB-EC"/>
</dbReference>
<accession>A0A102LAI9</accession>
<keyword evidence="11" id="KW-0560">Oxidoreductase</keyword>
<evidence type="ECO:0000256" key="4">
    <source>
        <dbReference type="ARBA" id="ARBA00012531"/>
    </source>
</evidence>
<dbReference type="InterPro" id="IPR005123">
    <property type="entry name" value="Oxoglu/Fe-dep_dioxygenase_dom"/>
</dbReference>
<dbReference type="Gene3D" id="2.60.120.330">
    <property type="entry name" value="B-lactam Antibiotic, Isopenicillin N Synthase, Chain"/>
    <property type="match status" value="1"/>
</dbReference>
<dbReference type="PRINTS" id="PR00682">
    <property type="entry name" value="IPNSYNTHASE"/>
</dbReference>
<dbReference type="InterPro" id="IPR027443">
    <property type="entry name" value="IPNS-like_sf"/>
</dbReference>
<keyword evidence="11" id="KW-0408">Iron</keyword>
<name>A0A102LAI9_9BURK</name>
<dbReference type="EC" id="1.14.20.7" evidence="3"/>
<evidence type="ECO:0000256" key="11">
    <source>
        <dbReference type="RuleBase" id="RU003682"/>
    </source>
</evidence>
<evidence type="ECO:0000256" key="5">
    <source>
        <dbReference type="ARBA" id="ARBA00019045"/>
    </source>
</evidence>
<dbReference type="PANTHER" id="PTHR47990">
    <property type="entry name" value="2-OXOGLUTARATE (2OG) AND FE(II)-DEPENDENT OXYGENASE SUPERFAMILY PROTEIN-RELATED"/>
    <property type="match status" value="1"/>
</dbReference>
<evidence type="ECO:0000256" key="1">
    <source>
        <dbReference type="ARBA" id="ARBA00001954"/>
    </source>
</evidence>
<comment type="pathway">
    <text evidence="2">Alkene biosynthesis; ethylene biosynthesis via 2-oxoglutarate.</text>
</comment>
<sequence>MSAIPVIDLTPSLDGDPAGERDVARQIDDACRSVGFFTVCGHGVPRDVIVGAQAASKRFFELPLAEKLRCRLPTGFTFGRDEYTPYGYSGLLEENAFAFMGVKGKPADYVEKYSAGKLVLDDGEALPFPDGALGNELRGALKAYYRACEALSDRLMRLFTISLGLPRDFFTIRTDQSADSLRSHLYPAFTGPIEHDQGMGAHTDSSLISLLTQTSQGIEVRIGGREWVSPGLGDVDHFLVNIGDLLSHWSNREYLSTEHRVVLLDRPRQSIVFFKLTNDDMLVEFGNKQMDALFGRDTV</sequence>
<gene>
    <name evidence="13" type="ORF">WI38_18750</name>
</gene>